<gene>
    <name evidence="3" type="ORF">COK72_31880</name>
</gene>
<evidence type="ECO:0000313" key="4">
    <source>
        <dbReference type="Proteomes" id="UP000226106"/>
    </source>
</evidence>
<keyword evidence="2" id="KW-1133">Transmembrane helix</keyword>
<name>A0A9X7AGE8_BACTU</name>
<proteinExistence type="predicted"/>
<comment type="caution">
    <text evidence="3">The sequence shown here is derived from an EMBL/GenBank/DDBJ whole genome shotgun (WGS) entry which is preliminary data.</text>
</comment>
<feature type="coiled-coil region" evidence="1">
    <location>
        <begin position="104"/>
        <end position="136"/>
    </location>
</feature>
<sequence>MKNKKWRSRDWLWLVGILISLIVLILTVRLGDNLEVINLFSFISSSVSIALALVAIFIALKQESENNRVTSQMTNTLTKIELKVNSMDGKIDDLDPNVVTKPFQQKLIKEIEEIVNNQQEEENDKKIKEIVTAVNKNFNEINKDLQFYYDHDKPKKFNRHKILIAVPNDDAAVDRCIVDLATILDLERYTYDYSDGILKFYYVANEVVGLEPLAALIKKYEGFHLIDWGIDGNTKGV</sequence>
<evidence type="ECO:0000256" key="2">
    <source>
        <dbReference type="SAM" id="Phobius"/>
    </source>
</evidence>
<protein>
    <submittedName>
        <fullName evidence="3">Uncharacterized protein</fullName>
    </submittedName>
</protein>
<organism evidence="3 4">
    <name type="scientific">Bacillus thuringiensis</name>
    <dbReference type="NCBI Taxonomy" id="1428"/>
    <lineage>
        <taxon>Bacteria</taxon>
        <taxon>Bacillati</taxon>
        <taxon>Bacillota</taxon>
        <taxon>Bacilli</taxon>
        <taxon>Bacillales</taxon>
        <taxon>Bacillaceae</taxon>
        <taxon>Bacillus</taxon>
        <taxon>Bacillus cereus group</taxon>
    </lineage>
</organism>
<evidence type="ECO:0000313" key="3">
    <source>
        <dbReference type="EMBL" id="PFT33343.1"/>
    </source>
</evidence>
<dbReference type="EMBL" id="NVCO01000147">
    <property type="protein sequence ID" value="PFT33343.1"/>
    <property type="molecule type" value="Genomic_DNA"/>
</dbReference>
<keyword evidence="1" id="KW-0175">Coiled coil</keyword>
<keyword evidence="2" id="KW-0472">Membrane</keyword>
<dbReference type="AlphaFoldDB" id="A0A9X7AGE8"/>
<dbReference type="Proteomes" id="UP000226106">
    <property type="component" value="Unassembled WGS sequence"/>
</dbReference>
<feature type="transmembrane region" description="Helical" evidence="2">
    <location>
        <begin position="36"/>
        <end position="60"/>
    </location>
</feature>
<reference evidence="3 4" key="1">
    <citation type="submission" date="2017-09" db="EMBL/GenBank/DDBJ databases">
        <title>Large-scale bioinformatics analysis of Bacillus genomes uncovers conserved roles of natural products in bacterial physiology.</title>
        <authorList>
            <consortium name="Agbiome Team Llc"/>
            <person name="Bleich R.M."/>
            <person name="Grubbs K.J."/>
            <person name="Santa Maria K.C."/>
            <person name="Allen S.E."/>
            <person name="Farag S."/>
            <person name="Shank E.A."/>
            <person name="Bowers A."/>
        </authorList>
    </citation>
    <scope>NUCLEOTIDE SEQUENCE [LARGE SCALE GENOMIC DNA]</scope>
    <source>
        <strain evidence="3 4">AFS065400</strain>
    </source>
</reference>
<accession>A0A9X7AGE8</accession>
<evidence type="ECO:0000256" key="1">
    <source>
        <dbReference type="SAM" id="Coils"/>
    </source>
</evidence>
<dbReference type="RefSeq" id="WP_098641253.1">
    <property type="nucleotide sequence ID" value="NZ_NVCO01000147.1"/>
</dbReference>
<feature type="transmembrane region" description="Helical" evidence="2">
    <location>
        <begin position="12"/>
        <end position="30"/>
    </location>
</feature>
<keyword evidence="2" id="KW-0812">Transmembrane</keyword>